<comment type="caution">
    <text evidence="1">The sequence shown here is derived from an EMBL/GenBank/DDBJ whole genome shotgun (WGS) entry which is preliminary data.</text>
</comment>
<dbReference type="Proteomes" id="UP001165186">
    <property type="component" value="Unassembled WGS sequence"/>
</dbReference>
<accession>A0ACB5SI85</accession>
<dbReference type="EMBL" id="BSXG01000102">
    <property type="protein sequence ID" value="GME42179.1"/>
    <property type="molecule type" value="Genomic_DNA"/>
</dbReference>
<reference evidence="1" key="1">
    <citation type="submission" date="2024-09" db="EMBL/GenBank/DDBJ databases">
        <title>Draft Genome Sequences of Neofusicoccum parvum.</title>
        <authorList>
            <person name="Ashida A."/>
            <person name="Camagna M."/>
            <person name="Tanaka A."/>
            <person name="Takemoto D."/>
        </authorList>
    </citation>
    <scope>NUCLEOTIDE SEQUENCE</scope>
    <source>
        <strain evidence="1">PPO83</strain>
    </source>
</reference>
<evidence type="ECO:0000313" key="2">
    <source>
        <dbReference type="Proteomes" id="UP001165186"/>
    </source>
</evidence>
<gene>
    <name evidence="1" type="primary">g7715</name>
    <name evidence="1" type="ORF">NpPPO83_00007715</name>
</gene>
<proteinExistence type="predicted"/>
<name>A0ACB5SI85_9PEZI</name>
<protein>
    <submittedName>
        <fullName evidence="1">Potassium transporter</fullName>
    </submittedName>
</protein>
<organism evidence="1 2">
    <name type="scientific">Neofusicoccum parvum</name>
    <dbReference type="NCBI Taxonomy" id="310453"/>
    <lineage>
        <taxon>Eukaryota</taxon>
        <taxon>Fungi</taxon>
        <taxon>Dikarya</taxon>
        <taxon>Ascomycota</taxon>
        <taxon>Pezizomycotina</taxon>
        <taxon>Dothideomycetes</taxon>
        <taxon>Dothideomycetes incertae sedis</taxon>
        <taxon>Botryosphaeriales</taxon>
        <taxon>Botryosphaeriaceae</taxon>
        <taxon>Neofusicoccum</taxon>
    </lineage>
</organism>
<keyword evidence="2" id="KW-1185">Reference proteome</keyword>
<sequence length="1207" mass="130026">MPLLSLPANTAQVFSGWALLLLAYQSTGVIYGDIGTSPLYVYSSTFSSEPSHDDLLGALSLIIWAVTLIVTVKYVLIVLSADDEGEGGTFAIYSLLARYCNISKQDPKKMSSYKLERWQTHELRTGLKVVREDIGTDTIVGVSCAILVLLFALQPLGISKLASGFAPVVIVWLLLNFCFGVYNLATYDASVLKAFSPYFAGQFFVRNKTDGWISLGGILLAFTGVEALFADLGAFSQRAIQLSWLCLAYPCLLVAYIGQAAYILENEGAFANPFFESVPPGMFYPSLVISILAAIVASQALITSAFQLLAQVMNTSYFPQIKMIYTSEKFHGQVYIPFANWLMMIGTIIVTAVYNNTTKLGHAYGFCVVLVTFITTNLVALVALVVWRAQWWIVLPIWFIFATLDGLFLSSAATKFIDGAWFTFVLALILASFFILWRYGKEQQWSSEHKHRSGPLLVKGANGQLKLSDHFGGGEIHNFKGLGIFFDKAGTKTPAVYAEFVRKFQAQQDVHVFLHLRALQVPHVGEADRFEVSGTAQPNCYRMIIRHGYNDHPVNADLGTAVYEQLRAAIVDAPRLGADPSATSEPASAGAEDFDAIDIARTPPKSPVADDDAGDGGWRLAALDAAFATQVVYVVGKEQLRLLRESNGVAKRVVLAVFLWFRDNTRAKVAKMNIPVDKLVEVGFFTSLATMALSMNCSTAALPPPSVFGAEIVSVEASLVQNYSATVKGEYFFGHPTIQANNLAFCNVTVTHTHPGWDDTLLTNIWLPADSWNGRMQAIGGGGMVAGMFPLSYIGMAGAVADGYASVSINGGLPDEDATKWALTSPGNVNLYLLEDFAARSLADGTLIAKSIIDSFYGRPAEYSYWSGCSQGGRQGFMLAQRYPTLYDGIHASAPAINWNEFLMGDLWPQQVLSELGSYPHACELDALTAAAIAACDGLDGVVDGLISDVDNCHFSPYPLVGTPVPCASVNHTVRISAAAAAAADAVWTGTDNTAPWYTPGHAANMTSTNSLAATTCTANGTCTGSPLRLFTDWLSHFVAASPSFPTTNLSRSAYLALYHAATTSPHLSALSTSSPSLAAFRAAGGKLLTYHGTADPIIPLGNTRHHHARAAAANPRLRDFFRYFEAPGVAHCSGGAGPQPEGAFAALVAWVERGEAPEVLVGTMASGGERVLCLYPRRAVWDGVGEVGEVGSWRCEGEEGEEESEL</sequence>
<evidence type="ECO:0000313" key="1">
    <source>
        <dbReference type="EMBL" id="GME42179.1"/>
    </source>
</evidence>